<name>I4YMP6_9HYPH</name>
<dbReference type="HOGENOM" id="CLU_3330223_0_0_5"/>
<gene>
    <name evidence="1" type="ORF">MicloDRAFT_00059600</name>
</gene>
<protein>
    <submittedName>
        <fullName evidence="1">Uncharacterized protein</fullName>
    </submittedName>
</protein>
<dbReference type="EMBL" id="JH660647">
    <property type="protein sequence ID" value="EIM25238.1"/>
    <property type="molecule type" value="Genomic_DNA"/>
</dbReference>
<reference evidence="1 2" key="1">
    <citation type="submission" date="2012-02" db="EMBL/GenBank/DDBJ databases">
        <title>Improved High-Quality Draft sequence of Microvirga sp. WSM3557.</title>
        <authorList>
            <consortium name="US DOE Joint Genome Institute"/>
            <person name="Lucas S."/>
            <person name="Han J."/>
            <person name="Lapidus A."/>
            <person name="Cheng J.-F."/>
            <person name="Goodwin L."/>
            <person name="Pitluck S."/>
            <person name="Peters L."/>
            <person name="Zhang X."/>
            <person name="Detter J.C."/>
            <person name="Han C."/>
            <person name="Tapia R."/>
            <person name="Land M."/>
            <person name="Hauser L."/>
            <person name="Kyrpides N."/>
            <person name="Ivanova N."/>
            <person name="Pagani I."/>
            <person name="Brau L."/>
            <person name="Yates R."/>
            <person name="O'Hara G."/>
            <person name="Rui T."/>
            <person name="Howieson J."/>
            <person name="Reeve W."/>
            <person name="Woyke T."/>
        </authorList>
    </citation>
    <scope>NUCLEOTIDE SEQUENCE [LARGE SCALE GENOMIC DNA]</scope>
    <source>
        <strain evidence="1 2">WSM3557</strain>
    </source>
</reference>
<evidence type="ECO:0000313" key="1">
    <source>
        <dbReference type="EMBL" id="EIM25238.1"/>
    </source>
</evidence>
<proteinExistence type="predicted"/>
<dbReference type="AlphaFoldDB" id="I4YMP6"/>
<dbReference type="STRING" id="864069.MicloDRAFT_00059600"/>
<evidence type="ECO:0000313" key="2">
    <source>
        <dbReference type="Proteomes" id="UP000003947"/>
    </source>
</evidence>
<organism evidence="1 2">
    <name type="scientific">Microvirga lotononidis</name>
    <dbReference type="NCBI Taxonomy" id="864069"/>
    <lineage>
        <taxon>Bacteria</taxon>
        <taxon>Pseudomonadati</taxon>
        <taxon>Pseudomonadota</taxon>
        <taxon>Alphaproteobacteria</taxon>
        <taxon>Hyphomicrobiales</taxon>
        <taxon>Methylobacteriaceae</taxon>
        <taxon>Microvirga</taxon>
    </lineage>
</organism>
<accession>I4YMP6</accession>
<sequence length="38" mass="3819" precursor="true">MQTLKTSLGLALVATVLVPFVTLSAYAATIVAAAMIAP</sequence>
<dbReference type="Proteomes" id="UP000003947">
    <property type="component" value="Unassembled WGS sequence"/>
</dbReference>
<keyword evidence="2" id="KW-1185">Reference proteome</keyword>
<dbReference type="PATRIC" id="fig|864069.3.peg.6390"/>